<evidence type="ECO:0000313" key="2">
    <source>
        <dbReference type="Proteomes" id="UP001162992"/>
    </source>
</evidence>
<comment type="caution">
    <text evidence="1">The sequence shown here is derived from an EMBL/GenBank/DDBJ whole genome shotgun (WGS) entry which is preliminary data.</text>
</comment>
<keyword evidence="2" id="KW-1185">Reference proteome</keyword>
<reference evidence="2" key="1">
    <citation type="journal article" date="2024" name="Proc. Natl. Acad. Sci. U.S.A.">
        <title>Extraordinary preservation of gene collinearity over three hundred million years revealed in homosporous lycophytes.</title>
        <authorList>
            <person name="Li C."/>
            <person name="Wickell D."/>
            <person name="Kuo L.Y."/>
            <person name="Chen X."/>
            <person name="Nie B."/>
            <person name="Liao X."/>
            <person name="Peng D."/>
            <person name="Ji J."/>
            <person name="Jenkins J."/>
            <person name="Williams M."/>
            <person name="Shu S."/>
            <person name="Plott C."/>
            <person name="Barry K."/>
            <person name="Rajasekar S."/>
            <person name="Grimwood J."/>
            <person name="Han X."/>
            <person name="Sun S."/>
            <person name="Hou Z."/>
            <person name="He W."/>
            <person name="Dai G."/>
            <person name="Sun C."/>
            <person name="Schmutz J."/>
            <person name="Leebens-Mack J.H."/>
            <person name="Li F.W."/>
            <person name="Wang L."/>
        </authorList>
    </citation>
    <scope>NUCLEOTIDE SEQUENCE [LARGE SCALE GENOMIC DNA]</scope>
    <source>
        <strain evidence="2">cv. PW_Plant_1</strain>
    </source>
</reference>
<dbReference type="Proteomes" id="UP001162992">
    <property type="component" value="Chromosome 6"/>
</dbReference>
<sequence>MGNSVSRVVGCFVPRHEHDAVRVLFSEDEGLGHSFCYVRPALDSPSCSPTHHNSSDLSYSDRIGMDPDALDSGPLSTHEHTEDLQKPKHVQQEKPRSLSETSFKSISGASVSANNSTPRSILTQEQFSSFSNIPYERPSAFESTSSFTALPLQPIPKGIISTSGPISGSISGPFSGPLERGFTSGPIERGFMSGPLERGFMSGPLERGYLSGPLEGTDRNNFSGPYAFAYSGYIRRRKSLARFMKHVSRPVKKALSKTVSSVARTQRSLMAPVKELALGEGRIQQGRDLYNEFPLDTGYNSSDLEARNGQNLQWAQGKAGEDRVHVVLSEEHGWLFVGIYDGFSGPDAPDFLMSNLYPAIYKELKGLLWDRKEAFGFPHDCKNSSDSEIARAMKQSSCRRRNPRLDGVHEILDSWDKPQKKERVCDSQKVTETIATSGSESMLSGKCSLKESFDVPDGDPVVELDGKLSEDGFCLDGERDVTAQTGECQLNKPESKEKAQRPDRTCNLAKARSLLGGKLKHAYCRQKRENHRKLLHWRHDRDRGRTELENSMQEKITQDDEQLKSSRRGLVDHSAVLRALASALETTETSYLEMADKSVSENPELALIGSCVLVMLMKDEDVYIMNVGDSRAVLACHRKMGIHCRGQLCGQLNGYKQEDQERIGARDSMLRMELERIIEETPLELEALEASYDVAEMAPPAISPTLGALQLSSDHSTSVEEEVLKIKEQHPDDPMPISNDRVKGRLKVTRAFGAGFLKQAKCNNALLEVFRVEYIGTAPYITCTPSLYHHRLGPQDRFLVLSSDGLYEYLTNEEVVSHVEWFMEKFPDGDPAQYLIEELLFRAAKKAGMDFHELLDIPHGDRRKYHDDVSVMVISLEGRIWRSSG</sequence>
<dbReference type="EMBL" id="CM055097">
    <property type="protein sequence ID" value="KAJ7554565.1"/>
    <property type="molecule type" value="Genomic_DNA"/>
</dbReference>
<proteinExistence type="predicted"/>
<gene>
    <name evidence="1" type="ORF">O6H91_06G145700</name>
</gene>
<accession>A0ACC2DJT8</accession>
<organism evidence="1 2">
    <name type="scientific">Diphasiastrum complanatum</name>
    <name type="common">Issler's clubmoss</name>
    <name type="synonym">Lycopodium complanatum</name>
    <dbReference type="NCBI Taxonomy" id="34168"/>
    <lineage>
        <taxon>Eukaryota</taxon>
        <taxon>Viridiplantae</taxon>
        <taxon>Streptophyta</taxon>
        <taxon>Embryophyta</taxon>
        <taxon>Tracheophyta</taxon>
        <taxon>Lycopodiopsida</taxon>
        <taxon>Lycopodiales</taxon>
        <taxon>Lycopodiaceae</taxon>
        <taxon>Lycopodioideae</taxon>
        <taxon>Diphasiastrum</taxon>
    </lineage>
</organism>
<evidence type="ECO:0000313" key="1">
    <source>
        <dbReference type="EMBL" id="KAJ7554565.1"/>
    </source>
</evidence>
<name>A0ACC2DJT8_DIPCM</name>
<protein>
    <submittedName>
        <fullName evidence="1">Uncharacterized protein</fullName>
    </submittedName>
</protein>